<keyword evidence="3" id="KW-0805">Transcription regulation</keyword>
<dbReference type="SMART" id="SM00345">
    <property type="entry name" value="HTH_GNTR"/>
    <property type="match status" value="1"/>
</dbReference>
<keyword evidence="9" id="KW-1185">Reference proteome</keyword>
<dbReference type="Gene3D" id="1.10.10.10">
    <property type="entry name" value="Winged helix-like DNA-binding domain superfamily/Winged helix DNA-binding domain"/>
    <property type="match status" value="1"/>
</dbReference>
<dbReference type="AlphaFoldDB" id="A0A376CMR8"/>
<dbReference type="Gene3D" id="3.40.640.10">
    <property type="entry name" value="Type I PLP-dependent aspartate aminotransferase-like (Major domain)"/>
    <property type="match status" value="1"/>
</dbReference>
<dbReference type="InterPro" id="IPR051446">
    <property type="entry name" value="HTH_trans_reg/aminotransferase"/>
</dbReference>
<keyword evidence="4" id="KW-0238">DNA-binding</keyword>
<name>A0A376CMR8_9CORY</name>
<dbReference type="SUPFAM" id="SSF46785">
    <property type="entry name" value="Winged helix' DNA-binding domain"/>
    <property type="match status" value="1"/>
</dbReference>
<sequence>MMSGMNIPRRIAADIRDRIAHGVLQPGDPVESTRALAARLGCSRGTVVTAYDQLIAEGYLVAETGSGTRINPDLATLHPASSSSTRTATASAPPEKMIRLTPGAPDTTGLITPAWRAAWREAAAVPQEPTPAAGSVDLRAEIASHLRHMRGVMVDPARIVVTAGAREGLGMLLQALGQGLRIGVESPGYPSLRKVPRTLGHTLVEVPVDASGMTEPTKQLDAVIVTPSHQYPSGGSMHAKRRTQLVQWARREGALIIEDDFDSELRYVGQPLPALSALAPDSAVLLGTFSSVLSPALSCGYLVVPGRLVERVTTMRTIFGQPVSAITQAALAHYLASGDARRHTGSIRRAYKRRRNVVTQRLSDVPGLELIPIVGGLHAVIRCSDDIIDRARDLGVDLTPLRDYWGGAQAAEGAVIGFGHLDDETLARALDVIVEAAGA</sequence>
<evidence type="ECO:0000256" key="4">
    <source>
        <dbReference type="ARBA" id="ARBA00023125"/>
    </source>
</evidence>
<dbReference type="Pfam" id="PF00392">
    <property type="entry name" value="GntR"/>
    <property type="match status" value="1"/>
</dbReference>
<evidence type="ECO:0000256" key="2">
    <source>
        <dbReference type="ARBA" id="ARBA00022898"/>
    </source>
</evidence>
<dbReference type="InterPro" id="IPR036390">
    <property type="entry name" value="WH_DNA-bd_sf"/>
</dbReference>
<dbReference type="PANTHER" id="PTHR46577:SF1">
    <property type="entry name" value="HTH-TYPE TRANSCRIPTIONAL REGULATORY PROTEIN GABR"/>
    <property type="match status" value="1"/>
</dbReference>
<dbReference type="GO" id="GO:0047536">
    <property type="term" value="F:2-aminoadipate transaminase activity"/>
    <property type="evidence" value="ECO:0007669"/>
    <property type="project" value="UniProtKB-EC"/>
</dbReference>
<evidence type="ECO:0000256" key="1">
    <source>
        <dbReference type="ARBA" id="ARBA00005384"/>
    </source>
</evidence>
<comment type="similarity">
    <text evidence="1">In the C-terminal section; belongs to the class-I pyridoxal-phosphate-dependent aminotransferase family.</text>
</comment>
<dbReference type="EMBL" id="UFXQ01000001">
    <property type="protein sequence ID" value="STC69740.1"/>
    <property type="molecule type" value="Genomic_DNA"/>
</dbReference>
<gene>
    <name evidence="8" type="primary">pdxR</name>
    <name evidence="8" type="ORF">NCTC11862_01539</name>
</gene>
<keyword evidence="5" id="KW-0804">Transcription</keyword>
<accession>A0A376CMR8</accession>
<dbReference type="InterPro" id="IPR036388">
    <property type="entry name" value="WH-like_DNA-bd_sf"/>
</dbReference>
<dbReference type="EC" id="2.6.1.39" evidence="8"/>
<dbReference type="InterPro" id="IPR000524">
    <property type="entry name" value="Tscrpt_reg_HTH_GntR"/>
</dbReference>
<evidence type="ECO:0000313" key="9">
    <source>
        <dbReference type="Proteomes" id="UP000254467"/>
    </source>
</evidence>
<reference evidence="8 9" key="1">
    <citation type="submission" date="2018-06" db="EMBL/GenBank/DDBJ databases">
        <authorList>
            <consortium name="Pathogen Informatics"/>
            <person name="Doyle S."/>
        </authorList>
    </citation>
    <scope>NUCLEOTIDE SEQUENCE [LARGE SCALE GENOMIC DNA]</scope>
    <source>
        <strain evidence="8 9">NCTC11862</strain>
    </source>
</reference>
<keyword evidence="8" id="KW-0032">Aminotransferase</keyword>
<feature type="region of interest" description="Disordered" evidence="6">
    <location>
        <begin position="76"/>
        <end position="104"/>
    </location>
</feature>
<dbReference type="GO" id="GO:0003700">
    <property type="term" value="F:DNA-binding transcription factor activity"/>
    <property type="evidence" value="ECO:0007669"/>
    <property type="project" value="InterPro"/>
</dbReference>
<evidence type="ECO:0000256" key="3">
    <source>
        <dbReference type="ARBA" id="ARBA00023015"/>
    </source>
</evidence>
<dbReference type="GO" id="GO:0003677">
    <property type="term" value="F:DNA binding"/>
    <property type="evidence" value="ECO:0007669"/>
    <property type="project" value="UniProtKB-KW"/>
</dbReference>
<dbReference type="OrthoDB" id="199743at2"/>
<dbReference type="Proteomes" id="UP000254467">
    <property type="component" value="Unassembled WGS sequence"/>
</dbReference>
<evidence type="ECO:0000256" key="6">
    <source>
        <dbReference type="SAM" id="MobiDB-lite"/>
    </source>
</evidence>
<dbReference type="STRING" id="35756.GCA_001044155_02001"/>
<evidence type="ECO:0000256" key="5">
    <source>
        <dbReference type="ARBA" id="ARBA00023163"/>
    </source>
</evidence>
<feature type="compositionally biased region" description="Low complexity" evidence="6">
    <location>
        <begin position="79"/>
        <end position="94"/>
    </location>
</feature>
<evidence type="ECO:0000313" key="8">
    <source>
        <dbReference type="EMBL" id="STC69740.1"/>
    </source>
</evidence>
<keyword evidence="8" id="KW-0808">Transferase</keyword>
<keyword evidence="2" id="KW-0663">Pyridoxal phosphate</keyword>
<dbReference type="InterPro" id="IPR015424">
    <property type="entry name" value="PyrdxlP-dep_Trfase"/>
</dbReference>
<dbReference type="PROSITE" id="PS50949">
    <property type="entry name" value="HTH_GNTR"/>
    <property type="match status" value="1"/>
</dbReference>
<evidence type="ECO:0000259" key="7">
    <source>
        <dbReference type="PROSITE" id="PS50949"/>
    </source>
</evidence>
<organism evidence="8 9">
    <name type="scientific">Corynebacterium pilosum</name>
    <dbReference type="NCBI Taxonomy" id="35756"/>
    <lineage>
        <taxon>Bacteria</taxon>
        <taxon>Bacillati</taxon>
        <taxon>Actinomycetota</taxon>
        <taxon>Actinomycetes</taxon>
        <taxon>Mycobacteriales</taxon>
        <taxon>Corynebacteriaceae</taxon>
        <taxon>Corynebacterium</taxon>
    </lineage>
</organism>
<feature type="domain" description="HTH gntR-type" evidence="7">
    <location>
        <begin position="5"/>
        <end position="73"/>
    </location>
</feature>
<dbReference type="CDD" id="cd07377">
    <property type="entry name" value="WHTH_GntR"/>
    <property type="match status" value="1"/>
</dbReference>
<dbReference type="SUPFAM" id="SSF53383">
    <property type="entry name" value="PLP-dependent transferases"/>
    <property type="match status" value="1"/>
</dbReference>
<dbReference type="InterPro" id="IPR015421">
    <property type="entry name" value="PyrdxlP-dep_Trfase_major"/>
</dbReference>
<protein>
    <submittedName>
        <fullName evidence="8">GntR family transcriptional regulator</fullName>
        <ecNumber evidence="8">2.6.1.39</ecNumber>
    </submittedName>
</protein>
<dbReference type="PANTHER" id="PTHR46577">
    <property type="entry name" value="HTH-TYPE TRANSCRIPTIONAL REGULATORY PROTEIN GABR"/>
    <property type="match status" value="1"/>
</dbReference>
<dbReference type="CDD" id="cd00609">
    <property type="entry name" value="AAT_like"/>
    <property type="match status" value="1"/>
</dbReference>
<proteinExistence type="inferred from homology"/>